<dbReference type="AlphaFoldDB" id="A0A1F6CSF9"/>
<reference evidence="2 3" key="1">
    <citation type="journal article" date="2016" name="Nat. Commun.">
        <title>Thousands of microbial genomes shed light on interconnected biogeochemical processes in an aquifer system.</title>
        <authorList>
            <person name="Anantharaman K."/>
            <person name="Brown C.T."/>
            <person name="Hug L.A."/>
            <person name="Sharon I."/>
            <person name="Castelle C.J."/>
            <person name="Probst A.J."/>
            <person name="Thomas B.C."/>
            <person name="Singh A."/>
            <person name="Wilkins M.J."/>
            <person name="Karaoz U."/>
            <person name="Brodie E.L."/>
            <person name="Williams K.H."/>
            <person name="Hubbard S.S."/>
            <person name="Banfield J.F."/>
        </authorList>
    </citation>
    <scope>NUCLEOTIDE SEQUENCE [LARGE SCALE GENOMIC DNA]</scope>
    <source>
        <strain evidence="3">RIFCSPLOWO2_12_FULL_64_10</strain>
    </source>
</reference>
<comment type="caution">
    <text evidence="2">The sequence shown here is derived from an EMBL/GenBank/DDBJ whole genome shotgun (WGS) entry which is preliminary data.</text>
</comment>
<protein>
    <recommendedName>
        <fullName evidence="1">ISXO2-like transposase domain-containing protein</fullName>
    </recommendedName>
</protein>
<feature type="non-terminal residue" evidence="2">
    <location>
        <position position="242"/>
    </location>
</feature>
<dbReference type="InterPro" id="IPR024442">
    <property type="entry name" value="Transposase_Zn_ribbon"/>
</dbReference>
<name>A0A1F6CSF9_HANXR</name>
<dbReference type="Proteomes" id="UP000178606">
    <property type="component" value="Unassembled WGS sequence"/>
</dbReference>
<evidence type="ECO:0000313" key="2">
    <source>
        <dbReference type="EMBL" id="OGG52084.1"/>
    </source>
</evidence>
<dbReference type="SMART" id="SM01126">
    <property type="entry name" value="DDE_Tnp_IS1595"/>
    <property type="match status" value="1"/>
</dbReference>
<gene>
    <name evidence="2" type="ORF">A3F84_25890</name>
</gene>
<evidence type="ECO:0000259" key="1">
    <source>
        <dbReference type="SMART" id="SM01126"/>
    </source>
</evidence>
<dbReference type="Pfam" id="PF12762">
    <property type="entry name" value="DDE_Tnp_IS1595"/>
    <property type="match status" value="1"/>
</dbReference>
<sequence length="242" mass="27013">MADQPQTLLEAVTYFADPDRALDFMVEMRWPRGVTCPHCNSNGVGFIRTRRIWRCKSCKKQFSAKLGTIFEDSPISLDKWLPAMWLICNAKNGISSYELGRALGVTQTTGWFMLHRIRLALQNDDFTMIDGEAEVDETFIGGKARFMHKADRERKINGTGGTGKVAVMGLLDRHGPDGHSTVRAKVVPNTRRNTVGPEVRKNVKAGATVYSDALKSYSDLDADYVHGVIDHAEKYADGHIHT</sequence>
<evidence type="ECO:0000313" key="3">
    <source>
        <dbReference type="Proteomes" id="UP000178606"/>
    </source>
</evidence>
<accession>A0A1F6CSF9</accession>
<dbReference type="EMBL" id="MFKF01000158">
    <property type="protein sequence ID" value="OGG52084.1"/>
    <property type="molecule type" value="Genomic_DNA"/>
</dbReference>
<dbReference type="InterPro" id="IPR053164">
    <property type="entry name" value="IS1016-like_transposase"/>
</dbReference>
<organism evidence="2 3">
    <name type="scientific">Handelsmanbacteria sp. (strain RIFCSPLOWO2_12_FULL_64_10)</name>
    <dbReference type="NCBI Taxonomy" id="1817868"/>
    <lineage>
        <taxon>Bacteria</taxon>
        <taxon>Candidatus Handelsmaniibacteriota</taxon>
    </lineage>
</organism>
<dbReference type="NCBIfam" id="NF033547">
    <property type="entry name" value="transpos_IS1595"/>
    <property type="match status" value="1"/>
</dbReference>
<dbReference type="InterPro" id="IPR024445">
    <property type="entry name" value="Tnp_ISXO2-like"/>
</dbReference>
<dbReference type="PANTHER" id="PTHR47163:SF2">
    <property type="entry name" value="SI:DKEY-17M8.2"/>
    <property type="match status" value="1"/>
</dbReference>
<dbReference type="Pfam" id="PF12760">
    <property type="entry name" value="Zn_ribbon_IS1595"/>
    <property type="match status" value="1"/>
</dbReference>
<proteinExistence type="predicted"/>
<feature type="domain" description="ISXO2-like transposase" evidence="1">
    <location>
        <begin position="128"/>
        <end position="242"/>
    </location>
</feature>
<dbReference type="PANTHER" id="PTHR47163">
    <property type="entry name" value="DDE_TNP_IS1595 DOMAIN-CONTAINING PROTEIN"/>
    <property type="match status" value="1"/>
</dbReference>